<keyword evidence="3" id="KW-1185">Reference proteome</keyword>
<comment type="caution">
    <text evidence="2">The sequence shown here is derived from an EMBL/GenBank/DDBJ whole genome shotgun (WGS) entry which is preliminary data.</text>
</comment>
<reference evidence="2 3" key="1">
    <citation type="submission" date="2016-03" db="EMBL/GenBank/DDBJ databases">
        <authorList>
            <person name="Cho S.-Y."/>
            <person name="Lim S."/>
            <person name="Kim H."/>
            <person name="Soh E.H."/>
            <person name="Moon J.S."/>
        </authorList>
    </citation>
    <scope>NUCLEOTIDE SEQUENCE [LARGE SCALE GENOMIC DNA]</scope>
    <source>
        <strain evidence="2 3">KCTC 3810</strain>
    </source>
</reference>
<name>A0ABX2V5H8_9BACL</name>
<dbReference type="PANTHER" id="PTHR43708:SF4">
    <property type="entry name" value="OXIDOREDUCTASE YCEM-RELATED"/>
    <property type="match status" value="1"/>
</dbReference>
<sequence length="323" mass="36220">MRVALIGAGFHARTNLFPAMKEADFEIVAVTTRRLESAERALRDIGSTGRAYMDYTQMLAEEQMDAVLICLQPADQVEVVRSCLAAGCAVYVEKPLGLSVGQAKELAELVTDQVTSVGFMKRYAPVYTKLKQVLVQNTYGDLRSFELRFACDASGFCHDRADFLSLAAIHQLDLIRFLAGEVAEITGVSLEADGELHLQLSLRMTNGAVGQVTLINSPLYTREVEELTLRFERAVCQVEEMEHLIIEEKQAPTSWQELEERQMYYRSPMSTMSGGMKDLYLRGFVGEMKHFQAAVQGDVVSHSDFRDNIKTMQLIQDILDTVR</sequence>
<dbReference type="Gene3D" id="3.40.50.720">
    <property type="entry name" value="NAD(P)-binding Rossmann-like Domain"/>
    <property type="match status" value="1"/>
</dbReference>
<organism evidence="2 3">
    <name type="scientific">Exiguobacterium undae</name>
    <dbReference type="NCBI Taxonomy" id="169177"/>
    <lineage>
        <taxon>Bacteria</taxon>
        <taxon>Bacillati</taxon>
        <taxon>Bacillota</taxon>
        <taxon>Bacilli</taxon>
        <taxon>Bacillales</taxon>
        <taxon>Bacillales Family XII. Incertae Sedis</taxon>
        <taxon>Exiguobacterium</taxon>
    </lineage>
</organism>
<proteinExistence type="predicted"/>
<dbReference type="SUPFAM" id="SSF51735">
    <property type="entry name" value="NAD(P)-binding Rossmann-fold domains"/>
    <property type="match status" value="1"/>
</dbReference>
<dbReference type="EMBL" id="LVVL01000017">
    <property type="protein sequence ID" value="OAN10385.1"/>
    <property type="molecule type" value="Genomic_DNA"/>
</dbReference>
<dbReference type="InterPro" id="IPR036291">
    <property type="entry name" value="NAD(P)-bd_dom_sf"/>
</dbReference>
<evidence type="ECO:0000313" key="2">
    <source>
        <dbReference type="EMBL" id="OAN10385.1"/>
    </source>
</evidence>
<dbReference type="Proteomes" id="UP000078447">
    <property type="component" value="Unassembled WGS sequence"/>
</dbReference>
<dbReference type="Gene3D" id="3.30.360.10">
    <property type="entry name" value="Dihydrodipicolinate Reductase, domain 2"/>
    <property type="match status" value="1"/>
</dbReference>
<gene>
    <name evidence="2" type="ORF">A3783_13630</name>
</gene>
<evidence type="ECO:0000259" key="1">
    <source>
        <dbReference type="Pfam" id="PF01408"/>
    </source>
</evidence>
<dbReference type="SUPFAM" id="SSF55347">
    <property type="entry name" value="Glyceraldehyde-3-phosphate dehydrogenase-like, C-terminal domain"/>
    <property type="match status" value="1"/>
</dbReference>
<evidence type="ECO:0000313" key="3">
    <source>
        <dbReference type="Proteomes" id="UP000078447"/>
    </source>
</evidence>
<dbReference type="Pfam" id="PF01408">
    <property type="entry name" value="GFO_IDH_MocA"/>
    <property type="match status" value="1"/>
</dbReference>
<protein>
    <recommendedName>
        <fullName evidence="1">Gfo/Idh/MocA-like oxidoreductase N-terminal domain-containing protein</fullName>
    </recommendedName>
</protein>
<feature type="domain" description="Gfo/Idh/MocA-like oxidoreductase N-terminal" evidence="1">
    <location>
        <begin position="1"/>
        <end position="113"/>
    </location>
</feature>
<dbReference type="PANTHER" id="PTHR43708">
    <property type="entry name" value="CONSERVED EXPRESSED OXIDOREDUCTASE (EUROFUNG)"/>
    <property type="match status" value="1"/>
</dbReference>
<dbReference type="InterPro" id="IPR051317">
    <property type="entry name" value="Gfo/Idh/MocA_oxidoreduct"/>
</dbReference>
<dbReference type="RefSeq" id="WP_028107218.1">
    <property type="nucleotide sequence ID" value="NZ_LVVL01000017.1"/>
</dbReference>
<dbReference type="InterPro" id="IPR000683">
    <property type="entry name" value="Gfo/Idh/MocA-like_OxRdtase_N"/>
</dbReference>
<accession>A0ABX2V5H8</accession>